<organism evidence="1 2">
    <name type="scientific">Scutellospora calospora</name>
    <dbReference type="NCBI Taxonomy" id="85575"/>
    <lineage>
        <taxon>Eukaryota</taxon>
        <taxon>Fungi</taxon>
        <taxon>Fungi incertae sedis</taxon>
        <taxon>Mucoromycota</taxon>
        <taxon>Glomeromycotina</taxon>
        <taxon>Glomeromycetes</taxon>
        <taxon>Diversisporales</taxon>
        <taxon>Gigasporaceae</taxon>
        <taxon>Scutellospora</taxon>
    </lineage>
</organism>
<protein>
    <submittedName>
        <fullName evidence="1">8072_t:CDS:1</fullName>
    </submittedName>
</protein>
<comment type="caution">
    <text evidence="1">The sequence shown here is derived from an EMBL/GenBank/DDBJ whole genome shotgun (WGS) entry which is preliminary data.</text>
</comment>
<evidence type="ECO:0000313" key="1">
    <source>
        <dbReference type="EMBL" id="CAG8436765.1"/>
    </source>
</evidence>
<dbReference type="EMBL" id="CAJVPM010000143">
    <property type="protein sequence ID" value="CAG8436765.1"/>
    <property type="molecule type" value="Genomic_DNA"/>
</dbReference>
<reference evidence="1" key="1">
    <citation type="submission" date="2021-06" db="EMBL/GenBank/DDBJ databases">
        <authorList>
            <person name="Kallberg Y."/>
            <person name="Tangrot J."/>
            <person name="Rosling A."/>
        </authorList>
    </citation>
    <scope>NUCLEOTIDE SEQUENCE</scope>
    <source>
        <strain evidence="1">AU212A</strain>
    </source>
</reference>
<proteinExistence type="predicted"/>
<dbReference type="Proteomes" id="UP000789860">
    <property type="component" value="Unassembled WGS sequence"/>
</dbReference>
<name>A0ACA9JUM8_9GLOM</name>
<accession>A0ACA9JUM8</accession>
<sequence length="117" mass="13379">MVDSSLNRIPCKLDNKVSFDCILQCFKVNDDRTAQCLSCLTSIKVEQESIRNYVELHHNNLVIRINREKSGIIKPILIRLTLTLTTNNTPNDNLIELINSSFSEGNGYTYCKYCAYT</sequence>
<evidence type="ECO:0000313" key="2">
    <source>
        <dbReference type="Proteomes" id="UP000789860"/>
    </source>
</evidence>
<gene>
    <name evidence="1" type="ORF">SCALOS_LOCUS312</name>
</gene>
<keyword evidence="2" id="KW-1185">Reference proteome</keyword>